<proteinExistence type="predicted"/>
<sequence length="70" mass="7727">MAVQVTVEHTHHVERLNADCPILTAHNVGNIGESEQPLRIPDDVSGQVVFNAQVYFDAVPHPDLRVFPGK</sequence>
<gene>
    <name evidence="1" type="ORF">SDC9_194155</name>
</gene>
<protein>
    <submittedName>
        <fullName evidence="1">Uncharacterized protein</fullName>
    </submittedName>
</protein>
<organism evidence="1">
    <name type="scientific">bioreactor metagenome</name>
    <dbReference type="NCBI Taxonomy" id="1076179"/>
    <lineage>
        <taxon>unclassified sequences</taxon>
        <taxon>metagenomes</taxon>
        <taxon>ecological metagenomes</taxon>
    </lineage>
</organism>
<dbReference type="AlphaFoldDB" id="A0A645I5H9"/>
<comment type="caution">
    <text evidence="1">The sequence shown here is derived from an EMBL/GenBank/DDBJ whole genome shotgun (WGS) entry which is preliminary data.</text>
</comment>
<accession>A0A645I5H9</accession>
<evidence type="ECO:0000313" key="1">
    <source>
        <dbReference type="EMBL" id="MPN46565.1"/>
    </source>
</evidence>
<dbReference type="EMBL" id="VSSQ01107336">
    <property type="protein sequence ID" value="MPN46565.1"/>
    <property type="molecule type" value="Genomic_DNA"/>
</dbReference>
<reference evidence="1" key="1">
    <citation type="submission" date="2019-08" db="EMBL/GenBank/DDBJ databases">
        <authorList>
            <person name="Kucharzyk K."/>
            <person name="Murdoch R.W."/>
            <person name="Higgins S."/>
            <person name="Loffler F."/>
        </authorList>
    </citation>
    <scope>NUCLEOTIDE SEQUENCE</scope>
</reference>
<name>A0A645I5H9_9ZZZZ</name>